<evidence type="ECO:0000313" key="3">
    <source>
        <dbReference type="EMBL" id="PKF34126.1"/>
    </source>
</evidence>
<keyword evidence="1" id="KW-0812">Transmembrane</keyword>
<keyword evidence="1" id="KW-0472">Membrane</keyword>
<dbReference type="InterPro" id="IPR018886">
    <property type="entry name" value="UPF0547"/>
</dbReference>
<comment type="caution">
    <text evidence="3">The sequence shown here is derived from an EMBL/GenBank/DDBJ whole genome shotgun (WGS) entry which is preliminary data.</text>
</comment>
<sequence>MALISCPECSRQVSTQANSCPHCGYLLQTQHNTPEPRTLQSPHVLSRAIMALGAWLVTPWIARLLFGLAVLVFVYFSLKSK</sequence>
<evidence type="ECO:0000256" key="1">
    <source>
        <dbReference type="SAM" id="Phobius"/>
    </source>
</evidence>
<reference evidence="3 4" key="1">
    <citation type="submission" date="2017-12" db="EMBL/GenBank/DDBJ databases">
        <title>Draft Genome sequences of multiple microbial strains isolated from spacecraft associated surfaces.</title>
        <authorList>
            <person name="Seuylemezian A."/>
            <person name="Vaishampayan P."/>
            <person name="Venkateswaran K."/>
        </authorList>
    </citation>
    <scope>NUCLEOTIDE SEQUENCE [LARGE SCALE GENOMIC DNA]</scope>
    <source>
        <strain evidence="3 4">2P01AA</strain>
    </source>
</reference>
<dbReference type="AlphaFoldDB" id="A0A2N0WGC5"/>
<evidence type="ECO:0000313" key="4">
    <source>
        <dbReference type="Proteomes" id="UP000233553"/>
    </source>
</evidence>
<accession>A0A2N0WGC5</accession>
<proteinExistence type="predicted"/>
<keyword evidence="1" id="KW-1133">Transmembrane helix</keyword>
<organism evidence="3 4">
    <name type="scientific">Acinetobacter proteolyticus</name>
    <dbReference type="NCBI Taxonomy" id="1776741"/>
    <lineage>
        <taxon>Bacteria</taxon>
        <taxon>Pseudomonadati</taxon>
        <taxon>Pseudomonadota</taxon>
        <taxon>Gammaproteobacteria</taxon>
        <taxon>Moraxellales</taxon>
        <taxon>Moraxellaceae</taxon>
        <taxon>Acinetobacter</taxon>
    </lineage>
</organism>
<name>A0A2N0WGC5_9GAMM</name>
<dbReference type="RefSeq" id="WP_101236391.1">
    <property type="nucleotide sequence ID" value="NZ_PISJ01000012.1"/>
</dbReference>
<gene>
    <name evidence="3" type="ORF">CW311_09815</name>
</gene>
<feature type="transmembrane region" description="Helical" evidence="1">
    <location>
        <begin position="60"/>
        <end position="78"/>
    </location>
</feature>
<dbReference type="EMBL" id="PISJ01000012">
    <property type="protein sequence ID" value="PKF34126.1"/>
    <property type="molecule type" value="Genomic_DNA"/>
</dbReference>
<dbReference type="Pfam" id="PF10571">
    <property type="entry name" value="UPF0547"/>
    <property type="match status" value="1"/>
</dbReference>
<evidence type="ECO:0000259" key="2">
    <source>
        <dbReference type="Pfam" id="PF10571"/>
    </source>
</evidence>
<protein>
    <submittedName>
        <fullName evidence="3">Zinc ribbon domain-containing protein</fullName>
    </submittedName>
</protein>
<dbReference type="Proteomes" id="UP000233553">
    <property type="component" value="Unassembled WGS sequence"/>
</dbReference>
<feature type="domain" description="UPF0547" evidence="2">
    <location>
        <begin position="5"/>
        <end position="25"/>
    </location>
</feature>